<dbReference type="AlphaFoldDB" id="A0A8D8QLW3"/>
<evidence type="ECO:0000313" key="1">
    <source>
        <dbReference type="EMBL" id="CAG6634405.1"/>
    </source>
</evidence>
<organism evidence="1">
    <name type="scientific">Cacopsylla melanoneura</name>
    <dbReference type="NCBI Taxonomy" id="428564"/>
    <lineage>
        <taxon>Eukaryota</taxon>
        <taxon>Metazoa</taxon>
        <taxon>Ecdysozoa</taxon>
        <taxon>Arthropoda</taxon>
        <taxon>Hexapoda</taxon>
        <taxon>Insecta</taxon>
        <taxon>Pterygota</taxon>
        <taxon>Neoptera</taxon>
        <taxon>Paraneoptera</taxon>
        <taxon>Hemiptera</taxon>
        <taxon>Sternorrhyncha</taxon>
        <taxon>Psylloidea</taxon>
        <taxon>Psyllidae</taxon>
        <taxon>Psyllinae</taxon>
        <taxon>Cacopsylla</taxon>
    </lineage>
</organism>
<accession>A0A8D8QLW3</accession>
<name>A0A8D8QLW3_9HEMI</name>
<proteinExistence type="predicted"/>
<dbReference type="EMBL" id="HBUF01086169">
    <property type="protein sequence ID" value="CAG6634415.1"/>
    <property type="molecule type" value="Transcribed_RNA"/>
</dbReference>
<protein>
    <submittedName>
        <fullName evidence="1">Uncharacterized protein</fullName>
    </submittedName>
</protein>
<reference evidence="1" key="1">
    <citation type="submission" date="2021-05" db="EMBL/GenBank/DDBJ databases">
        <authorList>
            <person name="Alioto T."/>
            <person name="Alioto T."/>
            <person name="Gomez Garrido J."/>
        </authorList>
    </citation>
    <scope>NUCLEOTIDE SEQUENCE</scope>
</reference>
<sequence length="136" mass="15661">MIMERSNFTLILRPNQSPSVTCITVTVVTSQVLLSFTMILASYQLGARTHLSCNGKSFEAILFHPKIKFLTKERRLRFNIFSVGNFDVFFLSEYLNILLQVPIRFRMLATNMAILTLLTAKRKSSVDVLPNHFLRF</sequence>
<dbReference type="EMBL" id="HBUF01086166">
    <property type="protein sequence ID" value="CAG6634405.1"/>
    <property type="molecule type" value="Transcribed_RNA"/>
</dbReference>